<protein>
    <recommendedName>
        <fullName evidence="1">Sorting nexin protein WASP-binding domain-containing protein</fullName>
    </recommendedName>
</protein>
<organism evidence="2 3">
    <name type="scientific">Saguinus oedipus</name>
    <name type="common">Cotton-top tamarin</name>
    <name type="synonym">Oedipomidas oedipus</name>
    <dbReference type="NCBI Taxonomy" id="9490"/>
    <lineage>
        <taxon>Eukaryota</taxon>
        <taxon>Metazoa</taxon>
        <taxon>Chordata</taxon>
        <taxon>Craniata</taxon>
        <taxon>Vertebrata</taxon>
        <taxon>Euteleostomi</taxon>
        <taxon>Mammalia</taxon>
        <taxon>Eutheria</taxon>
        <taxon>Euarchontoglires</taxon>
        <taxon>Primates</taxon>
        <taxon>Haplorrhini</taxon>
        <taxon>Platyrrhini</taxon>
        <taxon>Cebidae</taxon>
        <taxon>Callitrichinae</taxon>
        <taxon>Saguinus</taxon>
    </lineage>
</organism>
<comment type="caution">
    <text evidence="2">The sequence shown here is derived from an EMBL/GenBank/DDBJ whole genome shotgun (WGS) entry which is preliminary data.</text>
</comment>
<evidence type="ECO:0000313" key="2">
    <source>
        <dbReference type="EMBL" id="KAK2101502.1"/>
    </source>
</evidence>
<proteinExistence type="predicted"/>
<gene>
    <name evidence="2" type="ORF">P7K49_019168</name>
</gene>
<dbReference type="Proteomes" id="UP001266305">
    <property type="component" value="Unassembled WGS sequence"/>
</dbReference>
<feature type="domain" description="Sorting nexin protein WASP-binding" evidence="1">
    <location>
        <begin position="153"/>
        <end position="205"/>
    </location>
</feature>
<keyword evidence="3" id="KW-1185">Reference proteome</keyword>
<dbReference type="Pfam" id="PF10456">
    <property type="entry name" value="BAR_3_WASP_bdg"/>
    <property type="match status" value="1"/>
</dbReference>
<dbReference type="EMBL" id="JASSZA010000009">
    <property type="protein sequence ID" value="KAK2101502.1"/>
    <property type="molecule type" value="Genomic_DNA"/>
</dbReference>
<reference evidence="2 3" key="1">
    <citation type="submission" date="2023-05" db="EMBL/GenBank/DDBJ databases">
        <title>B98-5 Cell Line De Novo Hybrid Assembly: An Optical Mapping Approach.</title>
        <authorList>
            <person name="Kananen K."/>
            <person name="Auerbach J.A."/>
            <person name="Kautto E."/>
            <person name="Blachly J.S."/>
        </authorList>
    </citation>
    <scope>NUCLEOTIDE SEQUENCE [LARGE SCALE GENOMIC DNA]</scope>
    <source>
        <strain evidence="2">B95-8</strain>
        <tissue evidence="2">Cell line</tissue>
    </source>
</reference>
<accession>A0ABQ9UWV7</accession>
<name>A0ABQ9UWV7_SAGOE</name>
<sequence>MQSDALQPQVARGPWEVILNETASHFEVTGGKNEHGVLAILADCTCHTSSHPTYRIQAKTEQAYLEQGVNTQDLCMPGKAKLAQRKTRHLCKGVPGAGGPATNLIHSRKRECPEDGQQGAQLNLTANEMTWKQMRMERTLEGSQFFFSLSQALELDQIIPFPGNACNTFSELFADQPRQNLGPVMDLLVLSQGHQTNFLDIIHLKFTTSIQFE</sequence>
<evidence type="ECO:0000259" key="1">
    <source>
        <dbReference type="Pfam" id="PF10456"/>
    </source>
</evidence>
<dbReference type="InterPro" id="IPR019497">
    <property type="entry name" value="Sorting_nexin_WASP-bd-dom"/>
</dbReference>
<evidence type="ECO:0000313" key="3">
    <source>
        <dbReference type="Proteomes" id="UP001266305"/>
    </source>
</evidence>